<evidence type="ECO:0000313" key="4">
    <source>
        <dbReference type="Proteomes" id="UP000567179"/>
    </source>
</evidence>
<dbReference type="OrthoDB" id="3246846at2759"/>
<dbReference type="Gene3D" id="3.30.160.20">
    <property type="match status" value="1"/>
</dbReference>
<accession>A0A8H5EUU7</accession>
<gene>
    <name evidence="3" type="ORF">D9619_002734</name>
</gene>
<evidence type="ECO:0000256" key="1">
    <source>
        <dbReference type="PROSITE-ProRule" id="PRU00266"/>
    </source>
</evidence>
<organism evidence="3 4">
    <name type="scientific">Psilocybe cf. subviscida</name>
    <dbReference type="NCBI Taxonomy" id="2480587"/>
    <lineage>
        <taxon>Eukaryota</taxon>
        <taxon>Fungi</taxon>
        <taxon>Dikarya</taxon>
        <taxon>Basidiomycota</taxon>
        <taxon>Agaricomycotina</taxon>
        <taxon>Agaricomycetes</taxon>
        <taxon>Agaricomycetidae</taxon>
        <taxon>Agaricales</taxon>
        <taxon>Agaricineae</taxon>
        <taxon>Strophariaceae</taxon>
        <taxon>Psilocybe</taxon>
    </lineage>
</organism>
<evidence type="ECO:0000313" key="3">
    <source>
        <dbReference type="EMBL" id="KAF5312898.1"/>
    </source>
</evidence>
<dbReference type="CDD" id="cd10845">
    <property type="entry name" value="DSRM_RNAse_III_family"/>
    <property type="match status" value="1"/>
</dbReference>
<keyword evidence="4" id="KW-1185">Reference proteome</keyword>
<keyword evidence="1" id="KW-0694">RNA-binding</keyword>
<dbReference type="Pfam" id="PF00035">
    <property type="entry name" value="dsrm"/>
    <property type="match status" value="1"/>
</dbReference>
<comment type="caution">
    <text evidence="3">The sequence shown here is derived from an EMBL/GenBank/DDBJ whole genome shotgun (WGS) entry which is preliminary data.</text>
</comment>
<protein>
    <recommendedName>
        <fullName evidence="2">DRBM domain-containing protein</fullName>
    </recommendedName>
</protein>
<dbReference type="Proteomes" id="UP000567179">
    <property type="component" value="Unassembled WGS sequence"/>
</dbReference>
<dbReference type="AlphaFoldDB" id="A0A8H5EUU7"/>
<name>A0A8H5EUU7_9AGAR</name>
<dbReference type="InterPro" id="IPR014720">
    <property type="entry name" value="dsRBD_dom"/>
</dbReference>
<feature type="domain" description="DRBM" evidence="2">
    <location>
        <begin position="4"/>
        <end position="73"/>
    </location>
</feature>
<proteinExistence type="predicted"/>
<dbReference type="GO" id="GO:0003723">
    <property type="term" value="F:RNA binding"/>
    <property type="evidence" value="ECO:0007669"/>
    <property type="project" value="UniProtKB-UniRule"/>
</dbReference>
<sequence>MSYNYATALHNYFQGRHESTRLTYAETPSGPSNAQVWTTECKIDGKVKGTGKGPNKIDAKQAAAREAWLDLNPYGDAK</sequence>
<dbReference type="PROSITE" id="PS50137">
    <property type="entry name" value="DS_RBD"/>
    <property type="match status" value="1"/>
</dbReference>
<dbReference type="EMBL" id="JAACJJ010000056">
    <property type="protein sequence ID" value="KAF5312898.1"/>
    <property type="molecule type" value="Genomic_DNA"/>
</dbReference>
<reference evidence="3 4" key="1">
    <citation type="journal article" date="2020" name="ISME J.">
        <title>Uncovering the hidden diversity of litter-decomposition mechanisms in mushroom-forming fungi.</title>
        <authorList>
            <person name="Floudas D."/>
            <person name="Bentzer J."/>
            <person name="Ahren D."/>
            <person name="Johansson T."/>
            <person name="Persson P."/>
            <person name="Tunlid A."/>
        </authorList>
    </citation>
    <scope>NUCLEOTIDE SEQUENCE [LARGE SCALE GENOMIC DNA]</scope>
    <source>
        <strain evidence="3 4">CBS 101986</strain>
    </source>
</reference>
<dbReference type="SMART" id="SM00358">
    <property type="entry name" value="DSRM"/>
    <property type="match status" value="1"/>
</dbReference>
<dbReference type="SUPFAM" id="SSF54768">
    <property type="entry name" value="dsRNA-binding domain-like"/>
    <property type="match status" value="1"/>
</dbReference>
<evidence type="ECO:0000259" key="2">
    <source>
        <dbReference type="PROSITE" id="PS50137"/>
    </source>
</evidence>